<name>A0A3A9YRG6_9ACTN</name>
<evidence type="ECO:0000256" key="2">
    <source>
        <dbReference type="SAM" id="Phobius"/>
    </source>
</evidence>
<dbReference type="InterPro" id="IPR038507">
    <property type="entry name" value="YcnI-like_sf"/>
</dbReference>
<proteinExistence type="predicted"/>
<dbReference type="AlphaFoldDB" id="A0A3A9YRG6"/>
<evidence type="ECO:0000313" key="5">
    <source>
        <dbReference type="EMBL" id="RKN38064.1"/>
    </source>
</evidence>
<keyword evidence="6" id="KW-1185">Reference proteome</keyword>
<keyword evidence="3" id="KW-0732">Signal</keyword>
<evidence type="ECO:0000256" key="3">
    <source>
        <dbReference type="SAM" id="SignalP"/>
    </source>
</evidence>
<evidence type="ECO:0000256" key="1">
    <source>
        <dbReference type="SAM" id="MobiDB-lite"/>
    </source>
</evidence>
<organism evidence="5 6">
    <name type="scientific">Streptomyces hoynatensis</name>
    <dbReference type="NCBI Taxonomy" id="1141874"/>
    <lineage>
        <taxon>Bacteria</taxon>
        <taxon>Bacillati</taxon>
        <taxon>Actinomycetota</taxon>
        <taxon>Actinomycetes</taxon>
        <taxon>Kitasatosporales</taxon>
        <taxon>Streptomycetaceae</taxon>
        <taxon>Streptomyces</taxon>
    </lineage>
</organism>
<comment type="caution">
    <text evidence="5">The sequence shown here is derived from an EMBL/GenBank/DDBJ whole genome shotgun (WGS) entry which is preliminary data.</text>
</comment>
<dbReference type="Proteomes" id="UP000272474">
    <property type="component" value="Unassembled WGS sequence"/>
</dbReference>
<dbReference type="RefSeq" id="WP_120683997.1">
    <property type="nucleotide sequence ID" value="NZ_RBAL01000020.1"/>
</dbReference>
<sequence>MHRARLAACATVAAATGALVLATAPTALAHVTIDPDEAEQGGYTVINVKVPNERDNASTISLELHLDLDHPLSSVMPQPVPGWDVEVETAHLDQPVEVHGSEVSEVPSVITWTGGEISPGQFQQFPLSIGPLPEDVDHLVFKAIQTYDNDEVVRWIEEPAEGGEEPENPAPVLQLAPAAEESEAASGAGASAPDSAAADGEDTGSGEAAEAADDEGGSDTTARVLGVAGIVVGAAGVAFGVLAGRRRSGAGAADGGAAS</sequence>
<feature type="transmembrane region" description="Helical" evidence="2">
    <location>
        <begin position="224"/>
        <end position="243"/>
    </location>
</feature>
<evidence type="ECO:0000313" key="6">
    <source>
        <dbReference type="Proteomes" id="UP000272474"/>
    </source>
</evidence>
<dbReference type="OrthoDB" id="9810871at2"/>
<dbReference type="Gene3D" id="2.60.40.2230">
    <property type="entry name" value="Uncharacterised protein YcnI-like PF07987, DUF1775"/>
    <property type="match status" value="1"/>
</dbReference>
<dbReference type="InterPro" id="IPR012533">
    <property type="entry name" value="YcnI-copper_dom"/>
</dbReference>
<feature type="compositionally biased region" description="Low complexity" evidence="1">
    <location>
        <begin position="178"/>
        <end position="198"/>
    </location>
</feature>
<keyword evidence="2" id="KW-0472">Membrane</keyword>
<reference evidence="5 6" key="1">
    <citation type="journal article" date="2014" name="Int. J. Syst. Evol. Microbiol.">
        <title>Streptomyces hoynatensis sp. nov., isolated from deep marine sediment.</title>
        <authorList>
            <person name="Veyisoglu A."/>
            <person name="Sahin N."/>
        </authorList>
    </citation>
    <scope>NUCLEOTIDE SEQUENCE [LARGE SCALE GENOMIC DNA]</scope>
    <source>
        <strain evidence="5 6">KCTC 29097</strain>
    </source>
</reference>
<feature type="compositionally biased region" description="Acidic residues" evidence="1">
    <location>
        <begin position="199"/>
        <end position="217"/>
    </location>
</feature>
<keyword evidence="2" id="KW-0812">Transmembrane</keyword>
<protein>
    <submittedName>
        <fullName evidence="5">DUF1775 domain-containing protein</fullName>
    </submittedName>
</protein>
<feature type="signal peptide" evidence="3">
    <location>
        <begin position="1"/>
        <end position="29"/>
    </location>
</feature>
<dbReference type="EMBL" id="RBAL01000020">
    <property type="protein sequence ID" value="RKN38064.1"/>
    <property type="molecule type" value="Genomic_DNA"/>
</dbReference>
<feature type="domain" description="YncI copper-binding" evidence="4">
    <location>
        <begin position="30"/>
        <end position="175"/>
    </location>
</feature>
<dbReference type="Pfam" id="PF07987">
    <property type="entry name" value="DUF1775"/>
    <property type="match status" value="1"/>
</dbReference>
<feature type="region of interest" description="Disordered" evidence="1">
    <location>
        <begin position="178"/>
        <end position="220"/>
    </location>
</feature>
<keyword evidence="2" id="KW-1133">Transmembrane helix</keyword>
<dbReference type="CDD" id="cd08545">
    <property type="entry name" value="YcnI_like"/>
    <property type="match status" value="1"/>
</dbReference>
<evidence type="ECO:0000259" key="4">
    <source>
        <dbReference type="Pfam" id="PF07987"/>
    </source>
</evidence>
<gene>
    <name evidence="5" type="ORF">D7294_25845</name>
</gene>
<feature type="chain" id="PRO_5017330266" evidence="3">
    <location>
        <begin position="30"/>
        <end position="259"/>
    </location>
</feature>
<accession>A0A3A9YRG6</accession>